<protein>
    <recommendedName>
        <fullName evidence="4">DUF4332 domain-containing protein</fullName>
    </recommendedName>
</protein>
<dbReference type="EMBL" id="WAEL01000004">
    <property type="protein sequence ID" value="NID10813.1"/>
    <property type="molecule type" value="Genomic_DNA"/>
</dbReference>
<reference evidence="3" key="1">
    <citation type="submission" date="2019-09" db="EMBL/GenBank/DDBJ databases">
        <authorList>
            <person name="Jung D.-H."/>
        </authorList>
    </citation>
    <scope>NUCLEOTIDE SEQUENCE [LARGE SCALE GENOMIC DNA]</scope>
    <source>
        <strain evidence="3">JA-25</strain>
    </source>
</reference>
<name>A0ABX0QIY0_9BACT</name>
<comment type="caution">
    <text evidence="2">The sequence shown here is derived from an EMBL/GenBank/DDBJ whole genome shotgun (WGS) entry which is preliminary data.</text>
</comment>
<feature type="transmembrane region" description="Helical" evidence="1">
    <location>
        <begin position="12"/>
        <end position="30"/>
    </location>
</feature>
<keyword evidence="1" id="KW-0812">Transmembrane</keyword>
<dbReference type="RefSeq" id="WP_166692020.1">
    <property type="nucleotide sequence ID" value="NZ_WAEL01000004.1"/>
</dbReference>
<reference evidence="3" key="2">
    <citation type="submission" date="2023-07" db="EMBL/GenBank/DDBJ databases">
        <authorList>
            <person name="Jung D.-H."/>
        </authorList>
    </citation>
    <scope>NUCLEOTIDE SEQUENCE [LARGE SCALE GENOMIC DNA]</scope>
    <source>
        <strain evidence="3">JA-25</strain>
    </source>
</reference>
<proteinExistence type="predicted"/>
<gene>
    <name evidence="2" type="ORF">F7231_11595</name>
</gene>
<evidence type="ECO:0000256" key="1">
    <source>
        <dbReference type="SAM" id="Phobius"/>
    </source>
</evidence>
<keyword evidence="1" id="KW-1133">Transmembrane helix</keyword>
<evidence type="ECO:0008006" key="4">
    <source>
        <dbReference type="Google" id="ProtNLM"/>
    </source>
</evidence>
<evidence type="ECO:0000313" key="3">
    <source>
        <dbReference type="Proteomes" id="UP000606008"/>
    </source>
</evidence>
<sequence>MFQLNPFHLLHASLLHFLMLQGALVLGYFIGKQVYKQQQLAFLQELQRLQRLIDKRRKERRAEVDLDSLPGSDRLTELLGITLPVEQILHHTGIRTFAHLARQSPATIQRILTDNGPLMHPFDPATWPAQARLAHEGQWGELRAWQGRMRRGLVEAERTQF</sequence>
<keyword evidence="3" id="KW-1185">Reference proteome</keyword>
<dbReference type="Proteomes" id="UP000606008">
    <property type="component" value="Unassembled WGS sequence"/>
</dbReference>
<evidence type="ECO:0000313" key="2">
    <source>
        <dbReference type="EMBL" id="NID10813.1"/>
    </source>
</evidence>
<keyword evidence="1" id="KW-0472">Membrane</keyword>
<accession>A0ABX0QIY0</accession>
<organism evidence="2 3">
    <name type="scientific">Fibrivirga algicola</name>
    <dbReference type="NCBI Taxonomy" id="2950420"/>
    <lineage>
        <taxon>Bacteria</taxon>
        <taxon>Pseudomonadati</taxon>
        <taxon>Bacteroidota</taxon>
        <taxon>Cytophagia</taxon>
        <taxon>Cytophagales</taxon>
        <taxon>Spirosomataceae</taxon>
        <taxon>Fibrivirga</taxon>
    </lineage>
</organism>